<evidence type="ECO:0000313" key="3">
    <source>
        <dbReference type="EMBL" id="KAF9525877.1"/>
    </source>
</evidence>
<proteinExistence type="predicted"/>
<evidence type="ECO:0000313" key="4">
    <source>
        <dbReference type="Proteomes" id="UP000807306"/>
    </source>
</evidence>
<feature type="region of interest" description="Disordered" evidence="1">
    <location>
        <begin position="88"/>
        <end position="175"/>
    </location>
</feature>
<organism evidence="3 4">
    <name type="scientific">Crepidotus variabilis</name>
    <dbReference type="NCBI Taxonomy" id="179855"/>
    <lineage>
        <taxon>Eukaryota</taxon>
        <taxon>Fungi</taxon>
        <taxon>Dikarya</taxon>
        <taxon>Basidiomycota</taxon>
        <taxon>Agaricomycotina</taxon>
        <taxon>Agaricomycetes</taxon>
        <taxon>Agaricomycetidae</taxon>
        <taxon>Agaricales</taxon>
        <taxon>Agaricineae</taxon>
        <taxon>Crepidotaceae</taxon>
        <taxon>Crepidotus</taxon>
    </lineage>
</organism>
<sequence>MHIFMPKPSPPPAGPPFVNYFEQISERPQPILKKRSAHSLRNTAPIGVKKRSPVQKRVRLAAMDTIPVSDITDRDALKEFLYEGVSISNNVPSPAQSRKRPAIITTPSPARPPHLQLSTPSRPSLLRLGFPTSPRSPLSPRSPRNRRKLSRRKPVNPEGLPEARKVDEAHTPSSVKTRVASWLLNPKPEVVMTRRQSLRRDIDSPWVTPTSSPNSSPASQHSQDHLESSLRVKRRDLVHRLFSNKELCWDVRDAPSMARIVQSNGRFVPMQPSMQAEAALCPNISVAEIHLLDSRLWNFEHKWGSIILRRTDPRQPIAVWHILEAIYTYFHYPISQGDLAAFAPTGMDRELVEENWRQRTADFSWAYGSAKDQIFDPKMRRVDLLGSSSRFWKLRLGSMDTTSCQLFLSLR</sequence>
<feature type="compositionally biased region" description="Basic residues" evidence="1">
    <location>
        <begin position="143"/>
        <end position="154"/>
    </location>
</feature>
<dbReference type="Proteomes" id="UP000807306">
    <property type="component" value="Unassembled WGS sequence"/>
</dbReference>
<comment type="caution">
    <text evidence="3">The sequence shown here is derived from an EMBL/GenBank/DDBJ whole genome shotgun (WGS) entry which is preliminary data.</text>
</comment>
<feature type="compositionally biased region" description="Basic and acidic residues" evidence="1">
    <location>
        <begin position="161"/>
        <end position="170"/>
    </location>
</feature>
<dbReference type="EMBL" id="MU157878">
    <property type="protein sequence ID" value="KAF9525877.1"/>
    <property type="molecule type" value="Genomic_DNA"/>
</dbReference>
<evidence type="ECO:0000256" key="1">
    <source>
        <dbReference type="SAM" id="MobiDB-lite"/>
    </source>
</evidence>
<dbReference type="OrthoDB" id="3241567at2759"/>
<feature type="region of interest" description="Disordered" evidence="1">
    <location>
        <begin position="194"/>
        <end position="228"/>
    </location>
</feature>
<reference evidence="3" key="1">
    <citation type="submission" date="2020-11" db="EMBL/GenBank/DDBJ databases">
        <authorList>
            <consortium name="DOE Joint Genome Institute"/>
            <person name="Ahrendt S."/>
            <person name="Riley R."/>
            <person name="Andreopoulos W."/>
            <person name="Labutti K."/>
            <person name="Pangilinan J."/>
            <person name="Ruiz-Duenas F.J."/>
            <person name="Barrasa J.M."/>
            <person name="Sanchez-Garcia M."/>
            <person name="Camarero S."/>
            <person name="Miyauchi S."/>
            <person name="Serrano A."/>
            <person name="Linde D."/>
            <person name="Babiker R."/>
            <person name="Drula E."/>
            <person name="Ayuso-Fernandez I."/>
            <person name="Pacheco R."/>
            <person name="Padilla G."/>
            <person name="Ferreira P."/>
            <person name="Barriuso J."/>
            <person name="Kellner H."/>
            <person name="Castanera R."/>
            <person name="Alfaro M."/>
            <person name="Ramirez L."/>
            <person name="Pisabarro A.G."/>
            <person name="Kuo A."/>
            <person name="Tritt A."/>
            <person name="Lipzen A."/>
            <person name="He G."/>
            <person name="Yan M."/>
            <person name="Ng V."/>
            <person name="Cullen D."/>
            <person name="Martin F."/>
            <person name="Rosso M.-N."/>
            <person name="Henrissat B."/>
            <person name="Hibbett D."/>
            <person name="Martinez A.T."/>
            <person name="Grigoriev I.V."/>
        </authorList>
    </citation>
    <scope>NUCLEOTIDE SEQUENCE</scope>
    <source>
        <strain evidence="3">CBS 506.95</strain>
    </source>
</reference>
<evidence type="ECO:0000259" key="2">
    <source>
        <dbReference type="Pfam" id="PF20415"/>
    </source>
</evidence>
<feature type="domain" description="DUF6699" evidence="2">
    <location>
        <begin position="247"/>
        <end position="395"/>
    </location>
</feature>
<gene>
    <name evidence="3" type="ORF">CPB83DRAFT_908846</name>
</gene>
<name>A0A9P6EB77_9AGAR</name>
<keyword evidence="4" id="KW-1185">Reference proteome</keyword>
<accession>A0A9P6EB77</accession>
<dbReference type="InterPro" id="IPR046522">
    <property type="entry name" value="DUF6699"/>
</dbReference>
<protein>
    <recommendedName>
        <fullName evidence="2">DUF6699 domain-containing protein</fullName>
    </recommendedName>
</protein>
<feature type="compositionally biased region" description="Low complexity" evidence="1">
    <location>
        <begin position="204"/>
        <end position="221"/>
    </location>
</feature>
<dbReference type="AlphaFoldDB" id="A0A9P6EB77"/>
<dbReference type="Pfam" id="PF20415">
    <property type="entry name" value="DUF6699"/>
    <property type="match status" value="1"/>
</dbReference>
<feature type="compositionally biased region" description="Low complexity" evidence="1">
    <location>
        <begin position="115"/>
        <end position="142"/>
    </location>
</feature>